<comment type="caution">
    <text evidence="1">The sequence shown here is derived from an EMBL/GenBank/DDBJ whole genome shotgun (WGS) entry which is preliminary data.</text>
</comment>
<name>A0A800NBS3_CYTFI</name>
<sequence length="29" mass="3325">MGRFSFPYIPVSILLTYLSIDNIVLTHTL</sequence>
<organism evidence="1 2">
    <name type="scientific">Cytobacillus firmus</name>
    <name type="common">Bacillus firmus</name>
    <dbReference type="NCBI Taxonomy" id="1399"/>
    <lineage>
        <taxon>Bacteria</taxon>
        <taxon>Bacillati</taxon>
        <taxon>Bacillota</taxon>
        <taxon>Bacilli</taxon>
        <taxon>Bacillales</taxon>
        <taxon>Bacillaceae</taxon>
        <taxon>Cytobacillus</taxon>
    </lineage>
</organism>
<dbReference type="AlphaFoldDB" id="A0A800NBS3"/>
<dbReference type="EMBL" id="VDEM01000009">
    <property type="protein sequence ID" value="KAF0824875.1"/>
    <property type="molecule type" value="Genomic_DNA"/>
</dbReference>
<accession>A0A800NBS3</accession>
<gene>
    <name evidence="1" type="ORF">KIS1582_1262</name>
</gene>
<proteinExistence type="predicted"/>
<reference evidence="1 2" key="1">
    <citation type="journal article" date="2020" name="G3 (Bethesda)">
        <title>Whole Genome Sequencing and Comparative Genomics of Two Nematicidal Bacillus Strains Reveals a Wide Range of Possible Virulence Factors.</title>
        <authorList>
            <person name="Susic N."/>
            <person name="Janezic S."/>
            <person name="Rupnik M."/>
            <person name="Geric Stare B."/>
        </authorList>
    </citation>
    <scope>NUCLEOTIDE SEQUENCE [LARGE SCALE GENOMIC DNA]</scope>
    <source>
        <strain evidence="1 2">I-1582</strain>
    </source>
</reference>
<evidence type="ECO:0000313" key="2">
    <source>
        <dbReference type="Proteomes" id="UP000465778"/>
    </source>
</evidence>
<protein>
    <submittedName>
        <fullName evidence="1">Uncharacterized protein</fullName>
    </submittedName>
</protein>
<dbReference type="Proteomes" id="UP000465778">
    <property type="component" value="Unassembled WGS sequence"/>
</dbReference>
<evidence type="ECO:0000313" key="1">
    <source>
        <dbReference type="EMBL" id="KAF0824875.1"/>
    </source>
</evidence>